<evidence type="ECO:0000313" key="8">
    <source>
        <dbReference type="EMBL" id="NWC33683.1"/>
    </source>
</evidence>
<evidence type="ECO:0000256" key="2">
    <source>
        <dbReference type="ARBA" id="ARBA00022643"/>
    </source>
</evidence>
<evidence type="ECO:0000256" key="4">
    <source>
        <dbReference type="ARBA" id="ARBA00023027"/>
    </source>
</evidence>
<comment type="function">
    <text evidence="6">Quinone reductase that provides resistance to thiol-specific stress caused by electrophilic quinones.</text>
</comment>
<feature type="binding site" evidence="6">
    <location>
        <position position="9"/>
    </location>
    <ligand>
        <name>FMN</name>
        <dbReference type="ChEBI" id="CHEBI:58210"/>
    </ligand>
</feature>
<evidence type="ECO:0000313" key="9">
    <source>
        <dbReference type="Proteomes" id="UP000520592"/>
    </source>
</evidence>
<name>A0A7Y7YC58_9PSED</name>
<evidence type="ECO:0000259" key="7">
    <source>
        <dbReference type="Pfam" id="PF02525"/>
    </source>
</evidence>
<dbReference type="EMBL" id="JACAQD010000015">
    <property type="protein sequence ID" value="NWC33683.1"/>
    <property type="molecule type" value="Genomic_DNA"/>
</dbReference>
<dbReference type="RefSeq" id="WP_177061676.1">
    <property type="nucleotide sequence ID" value="NZ_JACAPS010000039.1"/>
</dbReference>
<comment type="cofactor">
    <cofactor evidence="6">
        <name>FMN</name>
        <dbReference type="ChEBI" id="CHEBI:58210"/>
    </cofactor>
    <text evidence="6">Binds 1 FMN per subunit.</text>
</comment>
<dbReference type="GO" id="GO:0016655">
    <property type="term" value="F:oxidoreductase activity, acting on NAD(P)H, quinone or similar compound as acceptor"/>
    <property type="evidence" value="ECO:0007669"/>
    <property type="project" value="InterPro"/>
</dbReference>
<comment type="caution">
    <text evidence="6">Lacks conserved residue(s) required for the propagation of feature annotation.</text>
</comment>
<comment type="function">
    <text evidence="6">Also exhibits azoreductase activity. Catalyzes the reductive cleavage of the azo bond in aromatic azo compounds to the corresponding amines.</text>
</comment>
<dbReference type="HAMAP" id="MF_01216">
    <property type="entry name" value="Azoreductase_type1"/>
    <property type="match status" value="1"/>
</dbReference>
<dbReference type="AlphaFoldDB" id="A0A7Y7YC58"/>
<reference evidence="8 9" key="1">
    <citation type="submission" date="2020-04" db="EMBL/GenBank/DDBJ databases">
        <title>Molecular characterization of pseudomonads from Agaricus bisporus reveal novel blotch 2 pathogens in Western Europe.</title>
        <authorList>
            <person name="Taparia T."/>
            <person name="Krijger M."/>
            <person name="Haynes E."/>
            <person name="Elpinstone J.G."/>
            <person name="Noble R."/>
            <person name="Van Der Wolf J."/>
        </authorList>
    </citation>
    <scope>NUCLEOTIDE SEQUENCE [LARGE SCALE GENOMIC DNA]</scope>
    <source>
        <strain evidence="8 9">IPO3737</strain>
    </source>
</reference>
<evidence type="ECO:0000256" key="5">
    <source>
        <dbReference type="ARBA" id="ARBA00048542"/>
    </source>
</evidence>
<gene>
    <name evidence="6" type="primary">azoR</name>
    <name evidence="8" type="ORF">HX876_14880</name>
</gene>
<accession>A0A7Y7YC58</accession>
<dbReference type="Pfam" id="PF02525">
    <property type="entry name" value="Flavodoxin_2"/>
    <property type="match status" value="1"/>
</dbReference>
<dbReference type="InterPro" id="IPR050104">
    <property type="entry name" value="FMN-dep_NADH:Q_OxRdtase_AzoR1"/>
</dbReference>
<dbReference type="InterPro" id="IPR029039">
    <property type="entry name" value="Flavoprotein-like_sf"/>
</dbReference>
<feature type="binding site" evidence="6">
    <location>
        <begin position="15"/>
        <end position="17"/>
    </location>
    <ligand>
        <name>FMN</name>
        <dbReference type="ChEBI" id="CHEBI:58210"/>
    </ligand>
</feature>
<dbReference type="Proteomes" id="UP000520592">
    <property type="component" value="Unassembled WGS sequence"/>
</dbReference>
<organism evidence="8 9">
    <name type="scientific">Pseudomonas gingeri</name>
    <dbReference type="NCBI Taxonomy" id="117681"/>
    <lineage>
        <taxon>Bacteria</taxon>
        <taxon>Pseudomonadati</taxon>
        <taxon>Pseudomonadota</taxon>
        <taxon>Gammaproteobacteria</taxon>
        <taxon>Pseudomonadales</taxon>
        <taxon>Pseudomonadaceae</taxon>
        <taxon>Pseudomonas</taxon>
    </lineage>
</organism>
<evidence type="ECO:0000256" key="1">
    <source>
        <dbReference type="ARBA" id="ARBA00022630"/>
    </source>
</evidence>
<dbReference type="EC" id="1.6.5.-" evidence="6"/>
<keyword evidence="1 6" id="KW-0285">Flavoprotein</keyword>
<dbReference type="EC" id="1.7.1.17" evidence="6"/>
<proteinExistence type="inferred from homology"/>
<dbReference type="GO" id="GO:0010181">
    <property type="term" value="F:FMN binding"/>
    <property type="evidence" value="ECO:0007669"/>
    <property type="project" value="UniProtKB-UniRule"/>
</dbReference>
<comment type="catalytic activity">
    <reaction evidence="5">
        <text>N,N-dimethyl-1,4-phenylenediamine + anthranilate + 2 NAD(+) = 2-(4-dimethylaminophenyl)diazenylbenzoate + 2 NADH + 2 H(+)</text>
        <dbReference type="Rhea" id="RHEA:55872"/>
        <dbReference type="ChEBI" id="CHEBI:15378"/>
        <dbReference type="ChEBI" id="CHEBI:15783"/>
        <dbReference type="ChEBI" id="CHEBI:16567"/>
        <dbReference type="ChEBI" id="CHEBI:57540"/>
        <dbReference type="ChEBI" id="CHEBI:57945"/>
        <dbReference type="ChEBI" id="CHEBI:71579"/>
        <dbReference type="EC" id="1.7.1.17"/>
    </reaction>
    <physiologicalReaction direction="right-to-left" evidence="5">
        <dbReference type="Rhea" id="RHEA:55874"/>
    </physiologicalReaction>
</comment>
<dbReference type="PANTHER" id="PTHR43741">
    <property type="entry name" value="FMN-DEPENDENT NADH-AZOREDUCTASE 1"/>
    <property type="match status" value="1"/>
</dbReference>
<dbReference type="InterPro" id="IPR003680">
    <property type="entry name" value="Flavodoxin_fold"/>
</dbReference>
<evidence type="ECO:0000256" key="6">
    <source>
        <dbReference type="HAMAP-Rule" id="MF_01216"/>
    </source>
</evidence>
<feature type="domain" description="Flavodoxin-like fold" evidence="7">
    <location>
        <begin position="1"/>
        <end position="198"/>
    </location>
</feature>
<dbReference type="GO" id="GO:0016652">
    <property type="term" value="F:oxidoreductase activity, acting on NAD(P)H as acceptor"/>
    <property type="evidence" value="ECO:0007669"/>
    <property type="project" value="UniProtKB-UniRule"/>
</dbReference>
<comment type="similarity">
    <text evidence="6">Belongs to the azoreductase type 1 family.</text>
</comment>
<sequence length="211" mass="23465">MKLMHVDASAKGEWSNSRALSRHFIEQLRELGVELEVDYLDLSVETPPHVTEAFAVATYTHPQARTEAMKQTLASSDALCKRVMAADACLFAMPMYNWSMPSTFKAFIDSITRTELTYLNTPEGIVGQLTRQKVLFLTSRGADLRPGNPMAWMDALTPALKAAFAFIGVRDPQFVDAQPLQFSDAEARLEALERAKAELAVVARQWALQDA</sequence>
<evidence type="ECO:0000256" key="3">
    <source>
        <dbReference type="ARBA" id="ARBA00023002"/>
    </source>
</evidence>
<dbReference type="PANTHER" id="PTHR43741:SF4">
    <property type="entry name" value="FMN-DEPENDENT NADH:QUINONE OXIDOREDUCTASE"/>
    <property type="match status" value="1"/>
</dbReference>
<dbReference type="SUPFAM" id="SSF52218">
    <property type="entry name" value="Flavoproteins"/>
    <property type="match status" value="1"/>
</dbReference>
<keyword evidence="4 6" id="KW-0520">NAD</keyword>
<comment type="catalytic activity">
    <reaction evidence="6">
        <text>2 a quinone + NADH + H(+) = 2 a 1,4-benzosemiquinone + NAD(+)</text>
        <dbReference type="Rhea" id="RHEA:65952"/>
        <dbReference type="ChEBI" id="CHEBI:15378"/>
        <dbReference type="ChEBI" id="CHEBI:57540"/>
        <dbReference type="ChEBI" id="CHEBI:57945"/>
        <dbReference type="ChEBI" id="CHEBI:132124"/>
        <dbReference type="ChEBI" id="CHEBI:134225"/>
    </reaction>
</comment>
<dbReference type="InterPro" id="IPR023048">
    <property type="entry name" value="NADH:quinone_OxRdtase_FMN_depd"/>
</dbReference>
<keyword evidence="3 6" id="KW-0560">Oxidoreductase</keyword>
<comment type="subunit">
    <text evidence="6">Homodimer.</text>
</comment>
<protein>
    <recommendedName>
        <fullName evidence="6">FMN dependent NADH:quinone oxidoreductase</fullName>
        <ecNumber evidence="6">1.6.5.-</ecNumber>
    </recommendedName>
    <alternativeName>
        <fullName evidence="6">Azo-dye reductase</fullName>
    </alternativeName>
    <alternativeName>
        <fullName evidence="6">FMN-dependent NADH-azo compound oxidoreductase</fullName>
    </alternativeName>
    <alternativeName>
        <fullName evidence="6">FMN-dependent NADH-azoreductase</fullName>
        <ecNumber evidence="6">1.7.1.17</ecNumber>
    </alternativeName>
</protein>
<dbReference type="Gene3D" id="3.40.50.360">
    <property type="match status" value="1"/>
</dbReference>
<keyword evidence="2 6" id="KW-0288">FMN</keyword>
<dbReference type="GO" id="GO:0009055">
    <property type="term" value="F:electron transfer activity"/>
    <property type="evidence" value="ECO:0007669"/>
    <property type="project" value="UniProtKB-UniRule"/>
</dbReference>
<comment type="caution">
    <text evidence="8">The sequence shown here is derived from an EMBL/GenBank/DDBJ whole genome shotgun (WGS) entry which is preliminary data.</text>
</comment>